<reference evidence="2 3" key="1">
    <citation type="submission" date="2021-05" db="EMBL/GenBank/DDBJ databases">
        <title>Comparative genomic studies on the polysaccharide-degrading batcterial strains of the Flammeovirga genus.</title>
        <authorList>
            <person name="Zewei F."/>
            <person name="Zheng Z."/>
            <person name="Yu L."/>
            <person name="Ruyue G."/>
            <person name="Yanhong M."/>
            <person name="Yuanyuan C."/>
            <person name="Jingyan G."/>
            <person name="Wenjun H."/>
        </authorList>
    </citation>
    <scope>NUCLEOTIDE SEQUENCE [LARGE SCALE GENOMIC DNA]</scope>
    <source>
        <strain evidence="2 3">NBRC:100898</strain>
    </source>
</reference>
<dbReference type="KEGG" id="fya:KMW28_20135"/>
<organism evidence="2 3">
    <name type="scientific">Flammeovirga yaeyamensis</name>
    <dbReference type="NCBI Taxonomy" id="367791"/>
    <lineage>
        <taxon>Bacteria</taxon>
        <taxon>Pseudomonadati</taxon>
        <taxon>Bacteroidota</taxon>
        <taxon>Cytophagia</taxon>
        <taxon>Cytophagales</taxon>
        <taxon>Flammeovirgaceae</taxon>
        <taxon>Flammeovirga</taxon>
    </lineage>
</organism>
<dbReference type="PANTHER" id="PTHR12843">
    <property type="entry name" value="PROTEIN-LYSINE N-METHYLTRANSFERASE METTL10"/>
    <property type="match status" value="1"/>
</dbReference>
<keyword evidence="3" id="KW-1185">Reference proteome</keyword>
<keyword evidence="2" id="KW-0489">Methyltransferase</keyword>
<evidence type="ECO:0000313" key="3">
    <source>
        <dbReference type="Proteomes" id="UP000678679"/>
    </source>
</evidence>
<name>A0AAX1N2Z1_9BACT</name>
<evidence type="ECO:0000313" key="2">
    <source>
        <dbReference type="EMBL" id="QWG01915.1"/>
    </source>
</evidence>
<dbReference type="AlphaFoldDB" id="A0AAX1N2Z1"/>
<dbReference type="Gene3D" id="3.40.50.150">
    <property type="entry name" value="Vaccinia Virus protein VP39"/>
    <property type="match status" value="1"/>
</dbReference>
<accession>A0AAX1N2Z1</accession>
<dbReference type="RefSeq" id="WP_169666409.1">
    <property type="nucleotide sequence ID" value="NZ_CP076132.1"/>
</dbReference>
<dbReference type="GO" id="GO:0008168">
    <property type="term" value="F:methyltransferase activity"/>
    <property type="evidence" value="ECO:0007669"/>
    <property type="project" value="UniProtKB-KW"/>
</dbReference>
<dbReference type="Proteomes" id="UP000678679">
    <property type="component" value="Chromosome 1"/>
</dbReference>
<sequence>MEEFNKKQHWEEIYSKKLITEVSWYQKVPQTSLDFIERSVLSKDASIIDVGGGDSFLVDHLLEKGFTDVSVLDISKKALDRAKQRLDKKANAVQWIESDVTTFESDKKFDFWHDRAAFHFLTEADDIEKYKRIVGKSIQSDGLLVIGTFSENGPKKCSGIPIKQYSVDQLSKTFDADFELINTLEVDHTTPFDTIQNFTFCCLRRK</sequence>
<dbReference type="PANTHER" id="PTHR12843:SF5">
    <property type="entry name" value="EEF1A LYSINE METHYLTRANSFERASE 2"/>
    <property type="match status" value="1"/>
</dbReference>
<gene>
    <name evidence="2" type="ORF">KMW28_20135</name>
</gene>
<evidence type="ECO:0000259" key="1">
    <source>
        <dbReference type="Pfam" id="PF13649"/>
    </source>
</evidence>
<dbReference type="InterPro" id="IPR041698">
    <property type="entry name" value="Methyltransf_25"/>
</dbReference>
<dbReference type="EMBL" id="CP076132">
    <property type="protein sequence ID" value="QWG01915.1"/>
    <property type="molecule type" value="Genomic_DNA"/>
</dbReference>
<proteinExistence type="predicted"/>
<dbReference type="Pfam" id="PF13649">
    <property type="entry name" value="Methyltransf_25"/>
    <property type="match status" value="1"/>
</dbReference>
<dbReference type="CDD" id="cd02440">
    <property type="entry name" value="AdoMet_MTases"/>
    <property type="match status" value="1"/>
</dbReference>
<dbReference type="InterPro" id="IPR029063">
    <property type="entry name" value="SAM-dependent_MTases_sf"/>
</dbReference>
<protein>
    <submittedName>
        <fullName evidence="2">Methyltransferase domain-containing protein</fullName>
    </submittedName>
</protein>
<dbReference type="GO" id="GO:0032259">
    <property type="term" value="P:methylation"/>
    <property type="evidence" value="ECO:0007669"/>
    <property type="project" value="UniProtKB-KW"/>
</dbReference>
<feature type="domain" description="Methyltransferase" evidence="1">
    <location>
        <begin position="47"/>
        <end position="125"/>
    </location>
</feature>
<keyword evidence="2" id="KW-0808">Transferase</keyword>
<dbReference type="SUPFAM" id="SSF53335">
    <property type="entry name" value="S-adenosyl-L-methionine-dependent methyltransferases"/>
    <property type="match status" value="1"/>
</dbReference>